<feature type="domain" description="Transglycosylase SLT" evidence="3">
    <location>
        <begin position="557"/>
        <end position="659"/>
    </location>
</feature>
<dbReference type="PROSITE" id="PS00922">
    <property type="entry name" value="TRANSGLYCOSYLASE"/>
    <property type="match status" value="1"/>
</dbReference>
<proteinExistence type="inferred from homology"/>
<evidence type="ECO:0000256" key="1">
    <source>
        <dbReference type="ARBA" id="ARBA00007734"/>
    </source>
</evidence>
<dbReference type="GO" id="GO:0000270">
    <property type="term" value="P:peptidoglycan metabolic process"/>
    <property type="evidence" value="ECO:0007669"/>
    <property type="project" value="InterPro"/>
</dbReference>
<evidence type="ECO:0000259" key="3">
    <source>
        <dbReference type="Pfam" id="PF01464"/>
    </source>
</evidence>
<dbReference type="Proteomes" id="UP000192907">
    <property type="component" value="Unassembled WGS sequence"/>
</dbReference>
<evidence type="ECO:0000313" key="5">
    <source>
        <dbReference type="Proteomes" id="UP000192907"/>
    </source>
</evidence>
<dbReference type="OrthoDB" id="5298965at2"/>
<dbReference type="SUPFAM" id="SSF48452">
    <property type="entry name" value="TPR-like"/>
    <property type="match status" value="1"/>
</dbReference>
<dbReference type="PANTHER" id="PTHR37423:SF2">
    <property type="entry name" value="MEMBRANE-BOUND LYTIC MUREIN TRANSGLYCOSYLASE C"/>
    <property type="match status" value="1"/>
</dbReference>
<dbReference type="InterPro" id="IPR023346">
    <property type="entry name" value="Lysozyme-like_dom_sf"/>
</dbReference>
<name>A0A1Y6BD68_9BACT</name>
<sequence>MHLFLLFALLYPQLSLASTQRPLSALRIKLHQSSEGIRSKLDESKRAFEATVHERFLHSESVEERLKAAIFLGTLYKGQNTRLSQQYLATAALLQDPFKTSEFREMIALARAENAAEYQFNQESIELIKSLLKRSKKLPWRMVKSGFETVMDYYHSQQDPMTFLEVFKDYYHSLPNFVLDSRYLQMAAMVLKERKEYYYPSYKRVLEVLASWYPLNGEAEWALNQLDTLAQEGRYRFKLGYLRKLYLNGTISQEARQKILGIIRRPILKDNKKTPRRMDNLELVKFFVRIREYGEALALAKTTFESSQSQYQRWLAEQWIAFIHGRMGNHETAIAMYERSLILENRPNTFFIENYAENLMKNQRHVQAASKYLKALKKKNHYRLRWYAFWNSYAGKMNQDALDIINGPERVFNSYPLNDKANEYWNGKINLQQGKQIDAIRNFKDVVSDHQHSYYSTMIKIQYQDITPVSQHPIVSRKLHDEHLPFGESDLKLALDWGFAPQAVDFNEIEESPLPIFGAGPLPLAISVTSISTKEQEERLRKSYPRILEDKVGFIAEELELDPYILYALMRAESSFNPVAVSNVGARGIMQMMPYTAVKLSEFVNDQRFSLEELSDPVHSIFYGALYFKYLLEIYKGNLFVAIAAYNAGPKSVNSWLESCTHCQVDDFVELIPFKETRLYVKKVIKNYATYKDLYESQPIMTQIPELPVVPAEFDSEAF</sequence>
<dbReference type="Gene3D" id="1.10.530.10">
    <property type="match status" value="1"/>
</dbReference>
<dbReference type="RefSeq" id="WP_132314990.1">
    <property type="nucleotide sequence ID" value="NZ_FWZT01000002.1"/>
</dbReference>
<reference evidence="5" key="1">
    <citation type="submission" date="2017-04" db="EMBL/GenBank/DDBJ databases">
        <authorList>
            <person name="Varghese N."/>
            <person name="Submissions S."/>
        </authorList>
    </citation>
    <scope>NUCLEOTIDE SEQUENCE [LARGE SCALE GENOMIC DNA]</scope>
    <source>
        <strain evidence="5">RKEM611</strain>
    </source>
</reference>
<dbReference type="GO" id="GO:0016020">
    <property type="term" value="C:membrane"/>
    <property type="evidence" value="ECO:0007669"/>
    <property type="project" value="InterPro"/>
</dbReference>
<accession>A0A1Y6BD68</accession>
<organism evidence="4 5">
    <name type="scientific">Pseudobacteriovorax antillogorgiicola</name>
    <dbReference type="NCBI Taxonomy" id="1513793"/>
    <lineage>
        <taxon>Bacteria</taxon>
        <taxon>Pseudomonadati</taxon>
        <taxon>Bdellovibrionota</taxon>
        <taxon>Oligoflexia</taxon>
        <taxon>Oligoflexales</taxon>
        <taxon>Pseudobacteriovoracaceae</taxon>
        <taxon>Pseudobacteriovorax</taxon>
    </lineage>
</organism>
<dbReference type="InterPro" id="IPR000189">
    <property type="entry name" value="Transglyc_AS"/>
</dbReference>
<keyword evidence="5" id="KW-1185">Reference proteome</keyword>
<dbReference type="GO" id="GO:0008933">
    <property type="term" value="F:peptidoglycan lytic transglycosylase activity"/>
    <property type="evidence" value="ECO:0007669"/>
    <property type="project" value="InterPro"/>
</dbReference>
<protein>
    <submittedName>
        <fullName evidence="4">Transglycosylase SLT domain-containing protein</fullName>
    </submittedName>
</protein>
<dbReference type="SUPFAM" id="SSF53955">
    <property type="entry name" value="Lysozyme-like"/>
    <property type="match status" value="1"/>
</dbReference>
<dbReference type="EMBL" id="FWZT01000002">
    <property type="protein sequence ID" value="SME97866.1"/>
    <property type="molecule type" value="Genomic_DNA"/>
</dbReference>
<dbReference type="PANTHER" id="PTHR37423">
    <property type="entry name" value="SOLUBLE LYTIC MUREIN TRANSGLYCOSYLASE-RELATED"/>
    <property type="match status" value="1"/>
</dbReference>
<keyword evidence="2" id="KW-0732">Signal</keyword>
<dbReference type="InterPro" id="IPR011990">
    <property type="entry name" value="TPR-like_helical_dom_sf"/>
</dbReference>
<comment type="similarity">
    <text evidence="1">Belongs to the transglycosylase Slt family.</text>
</comment>
<feature type="chain" id="PRO_5011012548" evidence="2">
    <location>
        <begin position="18"/>
        <end position="719"/>
    </location>
</feature>
<dbReference type="CDD" id="cd13401">
    <property type="entry name" value="Slt70-like"/>
    <property type="match status" value="1"/>
</dbReference>
<evidence type="ECO:0000313" key="4">
    <source>
        <dbReference type="EMBL" id="SME97866.1"/>
    </source>
</evidence>
<evidence type="ECO:0000256" key="2">
    <source>
        <dbReference type="SAM" id="SignalP"/>
    </source>
</evidence>
<dbReference type="Pfam" id="PF01464">
    <property type="entry name" value="SLT"/>
    <property type="match status" value="1"/>
</dbReference>
<dbReference type="InterPro" id="IPR008258">
    <property type="entry name" value="Transglycosylase_SLT_dom_1"/>
</dbReference>
<dbReference type="STRING" id="1513793.SAMN06296036_102396"/>
<dbReference type="AlphaFoldDB" id="A0A1Y6BD68"/>
<dbReference type="Gene3D" id="1.25.40.10">
    <property type="entry name" value="Tetratricopeptide repeat domain"/>
    <property type="match status" value="1"/>
</dbReference>
<gene>
    <name evidence="4" type="ORF">SAMN06296036_102396</name>
</gene>
<feature type="signal peptide" evidence="2">
    <location>
        <begin position="1"/>
        <end position="17"/>
    </location>
</feature>